<dbReference type="InterPro" id="IPR011990">
    <property type="entry name" value="TPR-like_helical_dom_sf"/>
</dbReference>
<keyword evidence="2" id="KW-1185">Reference proteome</keyword>
<accession>A0A3N5DI71</accession>
<dbReference type="Pfam" id="PF14559">
    <property type="entry name" value="TPR_19"/>
    <property type="match status" value="1"/>
</dbReference>
<name>A0A3N5DI71_9SPHN</name>
<dbReference type="SUPFAM" id="SSF48452">
    <property type="entry name" value="TPR-like"/>
    <property type="match status" value="2"/>
</dbReference>
<evidence type="ECO:0000313" key="2">
    <source>
        <dbReference type="Proteomes" id="UP000275232"/>
    </source>
</evidence>
<sequence>MAGEGKHRAFHRMFALSCQKQGMPARTLWSVAFAAALAACSAAQDNHLAAAQDAYAKQDYITAGQQAQAALGDDARNVPALALLARAQIAMGRGEAALATLGRLDRTGERPDDAALLAAEGHLQTGDTAATERLLRGQDSADSWRLRALAADMQGEEAAARIAFAQGRQAWGDRSRLHAAEASWYLARGDADGARPAVRRAQAEAPDRIETLYVTGRLAQLDGEHDLASRAFLAILDIAPLDRPALLGAIAELGALGRMDLLRPLVLRGAEAYPRDAEFLFLAARLKAEAGDWAGVRTLFQRNENLIADHPDSRALYAKALLEAGQPEQARAQIVPVWRQHPDNPLIARIYAEVLIETGQAAQAREVVAPLAVRADAPEAIRRLAARLAAR</sequence>
<dbReference type="Proteomes" id="UP000275232">
    <property type="component" value="Unassembled WGS sequence"/>
</dbReference>
<gene>
    <name evidence="1" type="ORF">EG799_00780</name>
</gene>
<proteinExistence type="predicted"/>
<dbReference type="AlphaFoldDB" id="A0A3N5DI71"/>
<dbReference type="EMBL" id="RPFZ01000001">
    <property type="protein sequence ID" value="RPF70325.1"/>
    <property type="molecule type" value="Genomic_DNA"/>
</dbReference>
<dbReference type="Gene3D" id="1.25.40.10">
    <property type="entry name" value="Tetratricopeptide repeat domain"/>
    <property type="match status" value="3"/>
</dbReference>
<reference evidence="1 2" key="1">
    <citation type="submission" date="2018-11" db="EMBL/GenBank/DDBJ databases">
        <title>Erythrobacter spongiae sp. nov., isolated from a marine sponge.</title>
        <authorList>
            <person name="Zhuang L."/>
            <person name="Luo L."/>
        </authorList>
    </citation>
    <scope>NUCLEOTIDE SEQUENCE [LARGE SCALE GENOMIC DNA]</scope>
    <source>
        <strain evidence="1 2">HN-E23</strain>
    </source>
</reference>
<evidence type="ECO:0000313" key="1">
    <source>
        <dbReference type="EMBL" id="RPF70325.1"/>
    </source>
</evidence>
<organism evidence="1 2">
    <name type="scientific">Aurantiacibacter spongiae</name>
    <dbReference type="NCBI Taxonomy" id="2488860"/>
    <lineage>
        <taxon>Bacteria</taxon>
        <taxon>Pseudomonadati</taxon>
        <taxon>Pseudomonadota</taxon>
        <taxon>Alphaproteobacteria</taxon>
        <taxon>Sphingomonadales</taxon>
        <taxon>Erythrobacteraceae</taxon>
        <taxon>Aurantiacibacter</taxon>
    </lineage>
</organism>
<comment type="caution">
    <text evidence="1">The sequence shown here is derived from an EMBL/GenBank/DDBJ whole genome shotgun (WGS) entry which is preliminary data.</text>
</comment>
<protein>
    <recommendedName>
        <fullName evidence="3">Tetratricopeptide repeat protein</fullName>
    </recommendedName>
</protein>
<evidence type="ECO:0008006" key="3">
    <source>
        <dbReference type="Google" id="ProtNLM"/>
    </source>
</evidence>